<dbReference type="PROSITE" id="PS50932">
    <property type="entry name" value="HTH_LACI_2"/>
    <property type="match status" value="1"/>
</dbReference>
<dbReference type="Proteomes" id="UP000198832">
    <property type="component" value="Unassembled WGS sequence"/>
</dbReference>
<dbReference type="Gene3D" id="3.40.50.2300">
    <property type="match status" value="2"/>
</dbReference>
<protein>
    <submittedName>
        <fullName evidence="5">Transcriptional regulator, LacI family</fullName>
    </submittedName>
</protein>
<dbReference type="SUPFAM" id="SSF47413">
    <property type="entry name" value="lambda repressor-like DNA-binding domains"/>
    <property type="match status" value="1"/>
</dbReference>
<keyword evidence="3" id="KW-0804">Transcription</keyword>
<dbReference type="CDD" id="cd01392">
    <property type="entry name" value="HTH_LacI"/>
    <property type="match status" value="1"/>
</dbReference>
<keyword evidence="1" id="KW-0805">Transcription regulation</keyword>
<dbReference type="InterPro" id="IPR000843">
    <property type="entry name" value="HTH_LacI"/>
</dbReference>
<dbReference type="GO" id="GO:0003700">
    <property type="term" value="F:DNA-binding transcription factor activity"/>
    <property type="evidence" value="ECO:0007669"/>
    <property type="project" value="TreeGrafter"/>
</dbReference>
<keyword evidence="6" id="KW-1185">Reference proteome</keyword>
<evidence type="ECO:0000256" key="2">
    <source>
        <dbReference type="ARBA" id="ARBA00023125"/>
    </source>
</evidence>
<gene>
    <name evidence="5" type="ORF">SAMN04487968_11348</name>
</gene>
<dbReference type="PANTHER" id="PTHR30146:SF109">
    <property type="entry name" value="HTH-TYPE TRANSCRIPTIONAL REGULATOR GALS"/>
    <property type="match status" value="1"/>
</dbReference>
<dbReference type="InterPro" id="IPR046335">
    <property type="entry name" value="LacI/GalR-like_sensor"/>
</dbReference>
<evidence type="ECO:0000259" key="4">
    <source>
        <dbReference type="PROSITE" id="PS50932"/>
    </source>
</evidence>
<dbReference type="InterPro" id="IPR028082">
    <property type="entry name" value="Peripla_BP_I"/>
</dbReference>
<dbReference type="GO" id="GO:0000976">
    <property type="term" value="F:transcription cis-regulatory region binding"/>
    <property type="evidence" value="ECO:0007669"/>
    <property type="project" value="TreeGrafter"/>
</dbReference>
<keyword evidence="2" id="KW-0238">DNA-binding</keyword>
<name>A0A1I1MZW6_9ACTN</name>
<dbReference type="Gene3D" id="1.10.260.40">
    <property type="entry name" value="lambda repressor-like DNA-binding domains"/>
    <property type="match status" value="1"/>
</dbReference>
<dbReference type="PANTHER" id="PTHR30146">
    <property type="entry name" value="LACI-RELATED TRANSCRIPTIONAL REPRESSOR"/>
    <property type="match status" value="1"/>
</dbReference>
<dbReference type="AlphaFoldDB" id="A0A1I1MZW6"/>
<dbReference type="Pfam" id="PF00356">
    <property type="entry name" value="LacI"/>
    <property type="match status" value="1"/>
</dbReference>
<dbReference type="Pfam" id="PF13377">
    <property type="entry name" value="Peripla_BP_3"/>
    <property type="match status" value="1"/>
</dbReference>
<evidence type="ECO:0000256" key="1">
    <source>
        <dbReference type="ARBA" id="ARBA00023015"/>
    </source>
</evidence>
<reference evidence="5 6" key="1">
    <citation type="submission" date="2016-10" db="EMBL/GenBank/DDBJ databases">
        <authorList>
            <person name="de Groot N.N."/>
        </authorList>
    </citation>
    <scope>NUCLEOTIDE SEQUENCE [LARGE SCALE GENOMIC DNA]</scope>
    <source>
        <strain evidence="5 6">CGMCC 1.7056</strain>
    </source>
</reference>
<dbReference type="RefSeq" id="WP_091125967.1">
    <property type="nucleotide sequence ID" value="NZ_FOLB01000013.1"/>
</dbReference>
<dbReference type="CDD" id="cd06267">
    <property type="entry name" value="PBP1_LacI_sugar_binding-like"/>
    <property type="match status" value="1"/>
</dbReference>
<sequence>MAGIKDVAREVSLSTATVSRALRGLPGVSDANRLKVTDAARRLGYVPSPSAVGLASGQTRTVAVIVPHVTRWFFGEVVQGAEEVLRTAGYDLLLYNLAGEPAARHRVFHTDLLSKRVDAVLVLGLRPTEEERRRLAGLGRPVAIVGAAAPDLFSVSIDDEQAARIATGHLLDLGHTRVGYLGGSLDSLDFVAPSARLAGYRAALRERGIEHHPELEDVGEFTVAGGRAAAARLLAGPDRPTAIFAASDEMAIGVLRAARELGLSVPSDLSVVGIDDHELAGFFDLTTVAQPVREQGRRGAERVLAELTGVRPPESEVLPVELVVRTSTAAPACPSAAGPSA</sequence>
<dbReference type="OrthoDB" id="2854648at2"/>
<dbReference type="SMART" id="SM00354">
    <property type="entry name" value="HTH_LACI"/>
    <property type="match status" value="1"/>
</dbReference>
<evidence type="ECO:0000313" key="5">
    <source>
        <dbReference type="EMBL" id="SFC88113.1"/>
    </source>
</evidence>
<evidence type="ECO:0000313" key="6">
    <source>
        <dbReference type="Proteomes" id="UP000198832"/>
    </source>
</evidence>
<dbReference type="STRING" id="574651.SAMN04487968_11348"/>
<evidence type="ECO:0000256" key="3">
    <source>
        <dbReference type="ARBA" id="ARBA00023163"/>
    </source>
</evidence>
<dbReference type="InterPro" id="IPR010982">
    <property type="entry name" value="Lambda_DNA-bd_dom_sf"/>
</dbReference>
<feature type="domain" description="HTH lacI-type" evidence="4">
    <location>
        <begin position="2"/>
        <end position="56"/>
    </location>
</feature>
<organism evidence="5 6">
    <name type="scientific">Nocardioides terrae</name>
    <dbReference type="NCBI Taxonomy" id="574651"/>
    <lineage>
        <taxon>Bacteria</taxon>
        <taxon>Bacillati</taxon>
        <taxon>Actinomycetota</taxon>
        <taxon>Actinomycetes</taxon>
        <taxon>Propionibacteriales</taxon>
        <taxon>Nocardioidaceae</taxon>
        <taxon>Nocardioides</taxon>
    </lineage>
</organism>
<dbReference type="EMBL" id="FOLB01000013">
    <property type="protein sequence ID" value="SFC88113.1"/>
    <property type="molecule type" value="Genomic_DNA"/>
</dbReference>
<proteinExistence type="predicted"/>
<dbReference type="SUPFAM" id="SSF53822">
    <property type="entry name" value="Periplasmic binding protein-like I"/>
    <property type="match status" value="1"/>
</dbReference>
<accession>A0A1I1MZW6</accession>